<comment type="caution">
    <text evidence="4">Lacks conserved residue(s) required for the propagation of feature annotation.</text>
</comment>
<dbReference type="RefSeq" id="WP_307164067.1">
    <property type="nucleotide sequence ID" value="NZ_JAUSWV010000002.1"/>
</dbReference>
<reference evidence="6 7" key="1">
    <citation type="submission" date="2023-07" db="EMBL/GenBank/DDBJ databases">
        <title>Comparative genomics of wheat-associated soil bacteria to identify genetic determinants of phenazine resistance.</title>
        <authorList>
            <person name="Mouncey N."/>
        </authorList>
    </citation>
    <scope>NUCLEOTIDE SEQUENCE [LARGE SCALE GENOMIC DNA]</scope>
    <source>
        <strain evidence="6 7">B2I6</strain>
    </source>
</reference>
<feature type="active site" description="Proton acceptor" evidence="4">
    <location>
        <position position="158"/>
    </location>
</feature>
<evidence type="ECO:0000256" key="1">
    <source>
        <dbReference type="ARBA" id="ARBA00022801"/>
    </source>
</evidence>
<feature type="active site" description="Nucleophile" evidence="4">
    <location>
        <position position="43"/>
    </location>
</feature>
<dbReference type="InterPro" id="IPR016035">
    <property type="entry name" value="Acyl_Trfase/lysoPLipase"/>
</dbReference>
<dbReference type="PROSITE" id="PS51635">
    <property type="entry name" value="PNPLA"/>
    <property type="match status" value="1"/>
</dbReference>
<dbReference type="Pfam" id="PF01734">
    <property type="entry name" value="Patatin"/>
    <property type="match status" value="1"/>
</dbReference>
<dbReference type="EMBL" id="JAUSWV010000002">
    <property type="protein sequence ID" value="MDQ0581869.1"/>
    <property type="molecule type" value="Genomic_DNA"/>
</dbReference>
<dbReference type="InterPro" id="IPR050301">
    <property type="entry name" value="NTE"/>
</dbReference>
<evidence type="ECO:0000313" key="6">
    <source>
        <dbReference type="EMBL" id="MDQ0581869.1"/>
    </source>
</evidence>
<organism evidence="6 7">
    <name type="scientific">Streptomyces rishiriensis</name>
    <dbReference type="NCBI Taxonomy" id="68264"/>
    <lineage>
        <taxon>Bacteria</taxon>
        <taxon>Bacillati</taxon>
        <taxon>Actinomycetota</taxon>
        <taxon>Actinomycetes</taxon>
        <taxon>Kitasatosporales</taxon>
        <taxon>Streptomycetaceae</taxon>
        <taxon>Streptomyces</taxon>
    </lineage>
</organism>
<dbReference type="Proteomes" id="UP001230654">
    <property type="component" value="Unassembled WGS sequence"/>
</dbReference>
<dbReference type="Gene3D" id="3.40.1090.10">
    <property type="entry name" value="Cytosolic phospholipase A2 catalytic domain"/>
    <property type="match status" value="2"/>
</dbReference>
<evidence type="ECO:0000256" key="4">
    <source>
        <dbReference type="PROSITE-ProRule" id="PRU01161"/>
    </source>
</evidence>
<accession>A0ABU0NRV9</accession>
<evidence type="ECO:0000313" key="7">
    <source>
        <dbReference type="Proteomes" id="UP001230654"/>
    </source>
</evidence>
<dbReference type="PANTHER" id="PTHR14226">
    <property type="entry name" value="NEUROPATHY TARGET ESTERASE/SWISS CHEESE D.MELANOGASTER"/>
    <property type="match status" value="1"/>
</dbReference>
<feature type="domain" description="PNPLA" evidence="5">
    <location>
        <begin position="10"/>
        <end position="171"/>
    </location>
</feature>
<keyword evidence="1 4" id="KW-0378">Hydrolase</keyword>
<feature type="short sequence motif" description="GXSXG" evidence="4">
    <location>
        <begin position="41"/>
        <end position="45"/>
    </location>
</feature>
<name>A0ABU0NRV9_STRRH</name>
<protein>
    <submittedName>
        <fullName evidence="6">NTE family protein</fullName>
    </submittedName>
</protein>
<evidence type="ECO:0000259" key="5">
    <source>
        <dbReference type="PROSITE" id="PS51635"/>
    </source>
</evidence>
<dbReference type="SUPFAM" id="SSF52151">
    <property type="entry name" value="FabD/lysophospholipase-like"/>
    <property type="match status" value="1"/>
</dbReference>
<dbReference type="InterPro" id="IPR002641">
    <property type="entry name" value="PNPLA_dom"/>
</dbReference>
<proteinExistence type="predicted"/>
<feature type="short sequence motif" description="DGA/G" evidence="4">
    <location>
        <begin position="158"/>
        <end position="160"/>
    </location>
</feature>
<keyword evidence="2 4" id="KW-0442">Lipid degradation</keyword>
<sequence>MSSQSPTVGLVLSSGAVLGAAHAGVLRAVEEAGIEVSVVTGSSAGALIGGAWAAGIGSERITGRLLRAQWADFGSAVITPRLGLLDTTPLARNIEEMLGDLLIEDLPIRFGAVVTELRSTTPRLVDSGSLTAAVRASSAVPGLFPPVRLEKGGALCVDGAVLSPSPVWAAHRLGAERVIAVGFGRGNTRWRRWLESRPDHPAHGRHADLAVTIDATGHSSWSAVGVPDLIERGYRTTREALENWD</sequence>
<gene>
    <name evidence="6" type="ORF">QF030_004047</name>
</gene>
<evidence type="ECO:0000256" key="2">
    <source>
        <dbReference type="ARBA" id="ARBA00022963"/>
    </source>
</evidence>
<evidence type="ECO:0000256" key="3">
    <source>
        <dbReference type="ARBA" id="ARBA00023098"/>
    </source>
</evidence>
<comment type="caution">
    <text evidence="6">The sequence shown here is derived from an EMBL/GenBank/DDBJ whole genome shotgun (WGS) entry which is preliminary data.</text>
</comment>
<keyword evidence="7" id="KW-1185">Reference proteome</keyword>
<dbReference type="PANTHER" id="PTHR14226:SF76">
    <property type="entry name" value="NTE FAMILY PROTEIN RSSA"/>
    <property type="match status" value="1"/>
</dbReference>
<keyword evidence="3 4" id="KW-0443">Lipid metabolism</keyword>